<evidence type="ECO:0000313" key="4">
    <source>
        <dbReference type="Proteomes" id="UP001374803"/>
    </source>
</evidence>
<dbReference type="Proteomes" id="UP001374803">
    <property type="component" value="Chromosome"/>
</dbReference>
<dbReference type="SUPFAM" id="SSF88946">
    <property type="entry name" value="Sigma2 domain of RNA polymerase sigma factors"/>
    <property type="match status" value="1"/>
</dbReference>
<evidence type="ECO:0000313" key="3">
    <source>
        <dbReference type="EMBL" id="WXB09761.1"/>
    </source>
</evidence>
<feature type="transmembrane region" description="Helical" evidence="1">
    <location>
        <begin position="154"/>
        <end position="174"/>
    </location>
</feature>
<evidence type="ECO:0000259" key="2">
    <source>
        <dbReference type="Pfam" id="PF04542"/>
    </source>
</evidence>
<keyword evidence="1" id="KW-0812">Transmembrane</keyword>
<dbReference type="EMBL" id="CP089983">
    <property type="protein sequence ID" value="WXB09761.1"/>
    <property type="molecule type" value="Genomic_DNA"/>
</dbReference>
<dbReference type="Pfam" id="PF04542">
    <property type="entry name" value="Sigma70_r2"/>
    <property type="match status" value="1"/>
</dbReference>
<accession>A0ABZ2LKV6</accession>
<keyword evidence="1" id="KW-1133">Transmembrane helix</keyword>
<gene>
    <name evidence="3" type="ORF">LVJ94_21340</name>
</gene>
<proteinExistence type="predicted"/>
<keyword evidence="4" id="KW-1185">Reference proteome</keyword>
<organism evidence="3 4">
    <name type="scientific">Pendulispora rubella</name>
    <dbReference type="NCBI Taxonomy" id="2741070"/>
    <lineage>
        <taxon>Bacteria</taxon>
        <taxon>Pseudomonadati</taxon>
        <taxon>Myxococcota</taxon>
        <taxon>Myxococcia</taxon>
        <taxon>Myxococcales</taxon>
        <taxon>Sorangiineae</taxon>
        <taxon>Pendulisporaceae</taxon>
        <taxon>Pendulispora</taxon>
    </lineage>
</organism>
<keyword evidence="1" id="KW-0472">Membrane</keyword>
<reference evidence="3" key="1">
    <citation type="submission" date="2021-12" db="EMBL/GenBank/DDBJ databases">
        <title>Discovery of the Pendulisporaceae a myxobacterial family with distinct sporulation behavior and unique specialized metabolism.</title>
        <authorList>
            <person name="Garcia R."/>
            <person name="Popoff A."/>
            <person name="Bader C.D."/>
            <person name="Loehr J."/>
            <person name="Walesch S."/>
            <person name="Walt C."/>
            <person name="Boldt J."/>
            <person name="Bunk B."/>
            <person name="Haeckl F.J.F.P.J."/>
            <person name="Gunesch A.P."/>
            <person name="Birkelbach J."/>
            <person name="Nuebel U."/>
            <person name="Pietschmann T."/>
            <person name="Bach T."/>
            <person name="Mueller R."/>
        </authorList>
    </citation>
    <scope>NUCLEOTIDE SEQUENCE</scope>
    <source>
        <strain evidence="3">MSr11367</strain>
    </source>
</reference>
<dbReference type="RefSeq" id="WP_394839434.1">
    <property type="nucleotide sequence ID" value="NZ_CP089929.1"/>
</dbReference>
<name>A0ABZ2LKV6_9BACT</name>
<dbReference type="Gene3D" id="1.10.1740.10">
    <property type="match status" value="1"/>
</dbReference>
<dbReference type="InterPro" id="IPR007627">
    <property type="entry name" value="RNA_pol_sigma70_r2"/>
</dbReference>
<sequence>MTGLSLLRTEIHEGSVWPLLRGVVRRRVPAADVDDVVQATLCDAMGAGRIPERRDDLRRWLVGIARHKATDHIRRICREAALEADDVSAPAPPTDVIILLKNAIADAAQQPAMRSTMELALREADGESYAELARSGAATEVALRQRVSRFRRSMAVRWLAAAAVVGLLAMHAAWSCRHRPRAILPDVDVATQIALRPVEGTWELVAWSGAESIHAVDVEVRAGTVRVLTPAAEYLFAASAIEPQGEASTLWHLWSPSSGNATILVEEHGDTATVTIRDGRWAGTGKLVRRSAAPGNPGDQR</sequence>
<feature type="domain" description="RNA polymerase sigma-70 region 2" evidence="2">
    <location>
        <begin position="18"/>
        <end position="75"/>
    </location>
</feature>
<evidence type="ECO:0000256" key="1">
    <source>
        <dbReference type="SAM" id="Phobius"/>
    </source>
</evidence>
<dbReference type="InterPro" id="IPR013325">
    <property type="entry name" value="RNA_pol_sigma_r2"/>
</dbReference>
<protein>
    <submittedName>
        <fullName evidence="3">Sigma-70 family RNA polymerase sigma factor</fullName>
    </submittedName>
</protein>